<dbReference type="RefSeq" id="WP_096351181.1">
    <property type="nucleotide sequence ID" value="NZ_AP017313.1"/>
</dbReference>
<dbReference type="EMBL" id="AP017313">
    <property type="protein sequence ID" value="BAU53566.1"/>
    <property type="molecule type" value="Genomic_DNA"/>
</dbReference>
<dbReference type="PROSITE" id="PS51677">
    <property type="entry name" value="NODB"/>
    <property type="match status" value="1"/>
</dbReference>
<dbReference type="OrthoDB" id="9806342at2"/>
<dbReference type="Gene3D" id="3.20.20.370">
    <property type="entry name" value="Glycoside hydrolase/deacetylase"/>
    <property type="match status" value="1"/>
</dbReference>
<evidence type="ECO:0000313" key="1">
    <source>
        <dbReference type="EMBL" id="BAU53566.1"/>
    </source>
</evidence>
<dbReference type="InterPro" id="IPR002509">
    <property type="entry name" value="NODB_dom"/>
</dbReference>
<dbReference type="AlphaFoldDB" id="A0A0X8X0S2"/>
<dbReference type="InterPro" id="IPR011330">
    <property type="entry name" value="Glyco_hydro/deAcase_b/a-brl"/>
</dbReference>
<dbReference type="PANTHER" id="PTHR34216">
    <property type="match status" value="1"/>
</dbReference>
<sequence length="260" mass="29077">MKKLIIIFLTFTGLAQAQPQIKWPDHKKAVIILTYDDGLYSQLNIAIPQLDSAHLKGTFFLSGDLNYETIPRWRKASRKGHELGNHSIYHPCMSANDNPVASDHYTPAMILEEIGVMNNFLFAVDGKSSHTYAYPCTETTVGGKNYVDSLRRSGLIKYARVGGDKDAIITDFKNLDPLLVPSYGLEDNTTADQLITYVKTVQKKGGMGILMFHGIGGDYITTPALSHKKLINYLAKNKKDIWVATFQQVMEYISKAVNEK</sequence>
<dbReference type="GO" id="GO:0005975">
    <property type="term" value="P:carbohydrate metabolic process"/>
    <property type="evidence" value="ECO:0007669"/>
    <property type="project" value="InterPro"/>
</dbReference>
<gene>
    <name evidence="1" type="ORF">MgSA37_01735</name>
</gene>
<protein>
    <submittedName>
        <fullName evidence="1">Polysaccharide deacetylase</fullName>
    </submittedName>
</protein>
<dbReference type="PANTHER" id="PTHR34216:SF11">
    <property type="entry name" value="CHITOOLIGOSACCHARIDE DEACETYLASE"/>
    <property type="match status" value="1"/>
</dbReference>
<accession>A0A0X8X0S2</accession>
<dbReference type="Pfam" id="PF01522">
    <property type="entry name" value="Polysacc_deac_1"/>
    <property type="match status" value="1"/>
</dbReference>
<dbReference type="Proteomes" id="UP000218263">
    <property type="component" value="Chromosome"/>
</dbReference>
<name>A0A0X8X0S2_9SPHI</name>
<dbReference type="GO" id="GO:0016810">
    <property type="term" value="F:hydrolase activity, acting on carbon-nitrogen (but not peptide) bonds"/>
    <property type="evidence" value="ECO:0007669"/>
    <property type="project" value="InterPro"/>
</dbReference>
<dbReference type="KEGG" id="mgot:MgSA37_01735"/>
<dbReference type="SUPFAM" id="SSF88713">
    <property type="entry name" value="Glycoside hydrolase/deacetylase"/>
    <property type="match status" value="1"/>
</dbReference>
<keyword evidence="2" id="KW-1185">Reference proteome</keyword>
<organism evidence="1 2">
    <name type="scientific">Mucilaginibacter gotjawali</name>
    <dbReference type="NCBI Taxonomy" id="1550579"/>
    <lineage>
        <taxon>Bacteria</taxon>
        <taxon>Pseudomonadati</taxon>
        <taxon>Bacteroidota</taxon>
        <taxon>Sphingobacteriia</taxon>
        <taxon>Sphingobacteriales</taxon>
        <taxon>Sphingobacteriaceae</taxon>
        <taxon>Mucilaginibacter</taxon>
    </lineage>
</organism>
<evidence type="ECO:0000313" key="2">
    <source>
        <dbReference type="Proteomes" id="UP000218263"/>
    </source>
</evidence>
<dbReference type="InterPro" id="IPR051398">
    <property type="entry name" value="Polysacch_Deacetylase"/>
</dbReference>
<proteinExistence type="predicted"/>
<reference evidence="1 2" key="1">
    <citation type="submission" date="2015-12" db="EMBL/GenBank/DDBJ databases">
        <title>Genome sequence of Mucilaginibacter gotjawali.</title>
        <authorList>
            <person name="Lee J.S."/>
            <person name="Lee K.C."/>
            <person name="Kim K.K."/>
            <person name="Lee B.W."/>
        </authorList>
    </citation>
    <scope>NUCLEOTIDE SEQUENCE [LARGE SCALE GENOMIC DNA]</scope>
    <source>
        <strain evidence="1 2">SA3-7</strain>
    </source>
</reference>